<organism evidence="2 3">
    <name type="scientific">Phocaeicola dorei DSM 17855</name>
    <dbReference type="NCBI Taxonomy" id="483217"/>
    <lineage>
        <taxon>Bacteria</taxon>
        <taxon>Pseudomonadati</taxon>
        <taxon>Bacteroidota</taxon>
        <taxon>Bacteroidia</taxon>
        <taxon>Bacteroidales</taxon>
        <taxon>Bacteroidaceae</taxon>
        <taxon>Phocaeicola</taxon>
    </lineage>
</organism>
<keyword evidence="1" id="KW-0472">Membrane</keyword>
<gene>
    <name evidence="2" type="ORF">BACDOR_04617</name>
</gene>
<reference evidence="2 3" key="2">
    <citation type="submission" date="2008-10" db="EMBL/GenBank/DDBJ databases">
        <authorList>
            <person name="Fulton L."/>
            <person name="Clifton S."/>
            <person name="Fulton B."/>
            <person name="Xu J."/>
            <person name="Minx P."/>
            <person name="Pepin K.H."/>
            <person name="Johnson M."/>
            <person name="Thiruvilangam P."/>
            <person name="Bhonagiri V."/>
            <person name="Nash W.E."/>
            <person name="Mardis E.R."/>
            <person name="Wilson R.K."/>
        </authorList>
    </citation>
    <scope>NUCLEOTIDE SEQUENCE [LARGE SCALE GENOMIC DNA]</scope>
    <source>
        <strain evidence="2 3">DSM 17855</strain>
    </source>
</reference>
<dbReference type="HOGENOM" id="CLU_2022059_0_0_10"/>
<dbReference type="Proteomes" id="UP000004849">
    <property type="component" value="Unassembled WGS sequence"/>
</dbReference>
<proteinExistence type="predicted"/>
<evidence type="ECO:0000256" key="1">
    <source>
        <dbReference type="SAM" id="Phobius"/>
    </source>
</evidence>
<name>B6W501_9BACT</name>
<reference evidence="2 3" key="1">
    <citation type="submission" date="2008-10" db="EMBL/GenBank/DDBJ databases">
        <title>Draft genome sequence of Bacteroides dorei (DSM 17855).</title>
        <authorList>
            <person name="Sudarsanam P."/>
            <person name="Ley R."/>
            <person name="Guruge J."/>
            <person name="Turnbaugh P.J."/>
            <person name="Mahowald M."/>
            <person name="Liep D."/>
            <person name="Gordon J."/>
        </authorList>
    </citation>
    <scope>NUCLEOTIDE SEQUENCE [LARGE SCALE GENOMIC DNA]</scope>
    <source>
        <strain evidence="2 3">DSM 17855</strain>
    </source>
</reference>
<accession>B6W501</accession>
<dbReference type="EMBL" id="ABWZ01000082">
    <property type="protein sequence ID" value="EEB22969.1"/>
    <property type="molecule type" value="Genomic_DNA"/>
</dbReference>
<evidence type="ECO:0000313" key="2">
    <source>
        <dbReference type="EMBL" id="EEB22969.1"/>
    </source>
</evidence>
<keyword evidence="1" id="KW-0812">Transmembrane</keyword>
<protein>
    <submittedName>
        <fullName evidence="2">Uncharacterized protein</fullName>
    </submittedName>
</protein>
<keyword evidence="1" id="KW-1133">Transmembrane helix</keyword>
<feature type="transmembrane region" description="Helical" evidence="1">
    <location>
        <begin position="62"/>
        <end position="82"/>
    </location>
</feature>
<sequence>MLLIRCRFEVAKGAEKDLFLSLFIIPVIIVKNAVPLIFCLCKGNIFFVNGKNIRSASAVWGFFPYSAIFVMLFICPISGNFVNELKGYESSECKGVVLPQKERGGCRRDVSRNGKVECRQVF</sequence>
<dbReference type="AlphaFoldDB" id="B6W501"/>
<feature type="transmembrane region" description="Helical" evidence="1">
    <location>
        <begin position="18"/>
        <end position="41"/>
    </location>
</feature>
<evidence type="ECO:0000313" key="3">
    <source>
        <dbReference type="Proteomes" id="UP000004849"/>
    </source>
</evidence>